<feature type="region of interest" description="Disordered" evidence="6">
    <location>
        <begin position="1"/>
        <end position="33"/>
    </location>
</feature>
<reference evidence="7 8" key="1">
    <citation type="submission" date="2024-09" db="EMBL/GenBank/DDBJ databases">
        <authorList>
            <person name="Sun Q."/>
            <person name="Mori K."/>
        </authorList>
    </citation>
    <scope>NUCLEOTIDE SEQUENCE [LARGE SCALE GENOMIC DNA]</scope>
    <source>
        <strain evidence="7 8">CCM 7792</strain>
    </source>
</reference>
<keyword evidence="7" id="KW-0969">Cilium</keyword>
<comment type="function">
    <text evidence="4 5">Required for flagellar hook formation. May act as a scaffolding protein.</text>
</comment>
<dbReference type="EMBL" id="JBHLWP010000003">
    <property type="protein sequence ID" value="MFC0250571.1"/>
    <property type="molecule type" value="Genomic_DNA"/>
</dbReference>
<keyword evidence="8" id="KW-1185">Reference proteome</keyword>
<name>A0ABV6FAN2_9BURK</name>
<protein>
    <recommendedName>
        <fullName evidence="2 5">Basal-body rod modification protein FlgD</fullName>
    </recommendedName>
</protein>
<evidence type="ECO:0000256" key="1">
    <source>
        <dbReference type="ARBA" id="ARBA00010577"/>
    </source>
</evidence>
<comment type="similarity">
    <text evidence="1 5">Belongs to the FlgD family.</text>
</comment>
<organism evidence="7 8">
    <name type="scientific">Massilia consociata</name>
    <dbReference type="NCBI Taxonomy" id="760117"/>
    <lineage>
        <taxon>Bacteria</taxon>
        <taxon>Pseudomonadati</taxon>
        <taxon>Pseudomonadota</taxon>
        <taxon>Betaproteobacteria</taxon>
        <taxon>Burkholderiales</taxon>
        <taxon>Oxalobacteraceae</taxon>
        <taxon>Telluria group</taxon>
        <taxon>Massilia</taxon>
    </lineage>
</organism>
<dbReference type="Pfam" id="PF03963">
    <property type="entry name" value="FlgD"/>
    <property type="match status" value="1"/>
</dbReference>
<dbReference type="Gene3D" id="2.30.30.910">
    <property type="match status" value="1"/>
</dbReference>
<evidence type="ECO:0000256" key="2">
    <source>
        <dbReference type="ARBA" id="ARBA00016013"/>
    </source>
</evidence>
<evidence type="ECO:0000256" key="4">
    <source>
        <dbReference type="ARBA" id="ARBA00024746"/>
    </source>
</evidence>
<evidence type="ECO:0000256" key="3">
    <source>
        <dbReference type="ARBA" id="ARBA00022795"/>
    </source>
</evidence>
<evidence type="ECO:0000256" key="6">
    <source>
        <dbReference type="SAM" id="MobiDB-lite"/>
    </source>
</evidence>
<comment type="caution">
    <text evidence="7">The sequence shown here is derived from an EMBL/GenBank/DDBJ whole genome shotgun (WGS) entry which is preliminary data.</text>
</comment>
<dbReference type="Proteomes" id="UP001589773">
    <property type="component" value="Unassembled WGS sequence"/>
</dbReference>
<keyword evidence="7" id="KW-0966">Cell projection</keyword>
<keyword evidence="3 5" id="KW-1005">Bacterial flagellum biogenesis</keyword>
<evidence type="ECO:0000256" key="5">
    <source>
        <dbReference type="RuleBase" id="RU362076"/>
    </source>
</evidence>
<dbReference type="Gene3D" id="2.60.40.4070">
    <property type="match status" value="1"/>
</dbReference>
<keyword evidence="7" id="KW-0282">Flagellum</keyword>
<dbReference type="RefSeq" id="WP_379677337.1">
    <property type="nucleotide sequence ID" value="NZ_JBHLWP010000003.1"/>
</dbReference>
<dbReference type="InterPro" id="IPR005648">
    <property type="entry name" value="FlgD"/>
</dbReference>
<evidence type="ECO:0000313" key="7">
    <source>
        <dbReference type="EMBL" id="MFC0250571.1"/>
    </source>
</evidence>
<gene>
    <name evidence="7" type="ORF">ACFFJK_01600</name>
</gene>
<accession>A0ABV6FAN2</accession>
<proteinExistence type="inferred from homology"/>
<sequence length="234" mass="23760">MVTTTSANNGFGFPASSTPASDNSVARNSTGVATSENKDMFTKLLVAQIRNQDPLAPSDPSQFVNQLSQLSQTEALQQLAQTTSASASVLQSLQVLAMGAQVGSEVSVQTSRVRLDGNKLGGSVQLGAVSSATSLVLTAVDGKQTRISLPMHGAGSQPFTIDPISLGLAPGNYSISAEASDGTRPPVEVTARLDSVRMSGAGGILLQVAGIGEVEPSSVTGFNGKANALAATDN</sequence>
<evidence type="ECO:0000313" key="8">
    <source>
        <dbReference type="Proteomes" id="UP001589773"/>
    </source>
</evidence>